<dbReference type="EMBL" id="JBHTCF010000014">
    <property type="protein sequence ID" value="MFC7308068.1"/>
    <property type="molecule type" value="Genomic_DNA"/>
</dbReference>
<evidence type="ECO:0000313" key="3">
    <source>
        <dbReference type="Proteomes" id="UP001596523"/>
    </source>
</evidence>
<gene>
    <name evidence="2" type="ORF">ACFQVC_28045</name>
</gene>
<organism evidence="2 3">
    <name type="scientific">Streptomyces monticola</name>
    <dbReference type="NCBI Taxonomy" id="2666263"/>
    <lineage>
        <taxon>Bacteria</taxon>
        <taxon>Bacillati</taxon>
        <taxon>Actinomycetota</taxon>
        <taxon>Actinomycetes</taxon>
        <taxon>Kitasatosporales</taxon>
        <taxon>Streptomycetaceae</taxon>
        <taxon>Streptomyces</taxon>
    </lineage>
</organism>
<dbReference type="Proteomes" id="UP001596523">
    <property type="component" value="Unassembled WGS sequence"/>
</dbReference>
<feature type="region of interest" description="Disordered" evidence="1">
    <location>
        <begin position="1"/>
        <end position="20"/>
    </location>
</feature>
<sequence length="62" mass="6868">MGVQQGPAAFGRTQGRPKAALPAHGALLADEHGYWAENEEDLAQWADQARLTLRRLEWPQGE</sequence>
<keyword evidence="3" id="KW-1185">Reference proteome</keyword>
<name>A0ABW2JQ52_9ACTN</name>
<comment type="caution">
    <text evidence="2">The sequence shown here is derived from an EMBL/GenBank/DDBJ whole genome shotgun (WGS) entry which is preliminary data.</text>
</comment>
<evidence type="ECO:0000256" key="1">
    <source>
        <dbReference type="SAM" id="MobiDB-lite"/>
    </source>
</evidence>
<accession>A0ABW2JQ52</accession>
<protein>
    <submittedName>
        <fullName evidence="2">Uncharacterized protein</fullName>
    </submittedName>
</protein>
<proteinExistence type="predicted"/>
<dbReference type="RefSeq" id="WP_381835729.1">
    <property type="nucleotide sequence ID" value="NZ_JBHTCF010000014.1"/>
</dbReference>
<evidence type="ECO:0000313" key="2">
    <source>
        <dbReference type="EMBL" id="MFC7308068.1"/>
    </source>
</evidence>
<reference evidence="3" key="1">
    <citation type="journal article" date="2019" name="Int. J. Syst. Evol. Microbiol.">
        <title>The Global Catalogue of Microorganisms (GCM) 10K type strain sequencing project: providing services to taxonomists for standard genome sequencing and annotation.</title>
        <authorList>
            <consortium name="The Broad Institute Genomics Platform"/>
            <consortium name="The Broad Institute Genome Sequencing Center for Infectious Disease"/>
            <person name="Wu L."/>
            <person name="Ma J."/>
        </authorList>
    </citation>
    <scope>NUCLEOTIDE SEQUENCE [LARGE SCALE GENOMIC DNA]</scope>
    <source>
        <strain evidence="3">SYNS20</strain>
    </source>
</reference>